<keyword evidence="3" id="KW-1133">Transmembrane helix</keyword>
<keyword evidence="4" id="KW-0175">Coiled coil</keyword>
<evidence type="ECO:0000313" key="7">
    <source>
        <dbReference type="EMBL" id="KAF7989807.1"/>
    </source>
</evidence>
<evidence type="ECO:0000313" key="8">
    <source>
        <dbReference type="Proteomes" id="UP000639338"/>
    </source>
</evidence>
<dbReference type="PANTHER" id="PTHR31859:SF1">
    <property type="entry name" value="TETRATRICOPEPTIDE REPEAT PROTEIN 39C"/>
    <property type="match status" value="1"/>
</dbReference>
<dbReference type="InterPro" id="IPR019412">
    <property type="entry name" value="IML2/TPR_39"/>
</dbReference>
<evidence type="ECO:0000256" key="1">
    <source>
        <dbReference type="ARBA" id="ARBA00004370"/>
    </source>
</evidence>
<reference evidence="7 8" key="1">
    <citation type="submission" date="2020-08" db="EMBL/GenBank/DDBJ databases">
        <title>Aphidius gifuensis genome sequencing and assembly.</title>
        <authorList>
            <person name="Du Z."/>
        </authorList>
    </citation>
    <scope>NUCLEOTIDE SEQUENCE [LARGE SCALE GENOMIC DNA]</scope>
    <source>
        <strain evidence="7">YNYX2018</strain>
        <tissue evidence="7">Adults</tissue>
    </source>
</reference>
<dbReference type="GO" id="GO:0060271">
    <property type="term" value="P:cilium assembly"/>
    <property type="evidence" value="ECO:0007669"/>
    <property type="project" value="TreeGrafter"/>
</dbReference>
<dbReference type="GO" id="GO:0016020">
    <property type="term" value="C:membrane"/>
    <property type="evidence" value="ECO:0007669"/>
    <property type="project" value="UniProtKB-SubCell"/>
</dbReference>
<evidence type="ECO:0000256" key="2">
    <source>
        <dbReference type="ARBA" id="ARBA00022692"/>
    </source>
</evidence>
<dbReference type="EMBL" id="JACMRX010000005">
    <property type="protein sequence ID" value="KAF7989807.1"/>
    <property type="molecule type" value="Genomic_DNA"/>
</dbReference>
<sequence length="821" mass="93283">MASSEPDWCFAKKGLKLFLNNKPDEAEILFAQRPDSFHIKTARCYMLFMNALMTFENDKLEEAVKLLNETERECVDDVGWFKTVKNRVFNNDKLHDDYGKKLENQIVLADTQVCAAMLVFLQQEVSSYVRGGWMMRKAWKIYQQTYLQLFQLYKRTFGINPSGFNGDFMFNKYKNSNWSIDSCNSTPSTSTTTASTILSKTSSIKNSLSMIFSLTNTTNSKEENFVEPAEVVRLMSAVSFGYGIFQLCVSLVPQSLLKVIHFLGFEGDRRAGLTALMYARLSEDMRAPLATLSLLCYHTIIRPFCSFNESNIKCGVDAAKQLLNECQDEYHDSALFLFFTGRAERLKSNINAALEMYNHAMNVSTQREIRLLCLHEVAWCHVICLNYTESYNAFSRLQNESRWCESVYAYIACVCAGSIGKIDVTLKLYSYIKTMISVNSKNTQLDTFILRRLTKLVKPHNNDVYSCVYYKILVYELLYLWNAMSSCADDCLQNIITECNNCGNDEPMVGLASLISGACYTYLNDNITSIKCFKNCLNKRIPSNDHDDQHVSTFALYELGNNLCKINKIDEGKASLVKAQSQYTNYDFESRLSIEVKNLINMQNDVSKVTSDKNNDAVLLKYNTNKDDSNIREIIKHEIEKYDADKTGLTDYALESLGGNILSTRDTENYIKCTNILSSIFGFFCNEENNAKNVIQPGVNLGECWAFKGSTGTIVIELITSVYITGLTLEHISSSISPTGETSTAPRDFSFLGLRSVDDKNGFLFGKYKYDNCDSPVQYSSIQNQSNESYDIVEIKFHTNSGNPDYTCIYRIRIHGKLKND</sequence>
<dbReference type="PROSITE" id="PS51469">
    <property type="entry name" value="SUN"/>
    <property type="match status" value="1"/>
</dbReference>
<accession>A0A835CN26</accession>
<dbReference type="PANTHER" id="PTHR31859">
    <property type="entry name" value="TETRATRICOPEPTIDE REPEAT PROTEIN 39 FAMILY MEMBER"/>
    <property type="match status" value="1"/>
</dbReference>
<name>A0A835CN26_APHGI</name>
<dbReference type="InterPro" id="IPR011990">
    <property type="entry name" value="TPR-like_helical_dom_sf"/>
</dbReference>
<dbReference type="AlphaFoldDB" id="A0A835CN26"/>
<evidence type="ECO:0000256" key="3">
    <source>
        <dbReference type="ARBA" id="ARBA00022989"/>
    </source>
</evidence>
<proteinExistence type="predicted"/>
<evidence type="ECO:0000259" key="6">
    <source>
        <dbReference type="PROSITE" id="PS51469"/>
    </source>
</evidence>
<dbReference type="Pfam" id="PF10300">
    <property type="entry name" value="Iml2-TPR_39"/>
    <property type="match status" value="1"/>
</dbReference>
<protein>
    <recommendedName>
        <fullName evidence="6">SUN domain-containing protein</fullName>
    </recommendedName>
</protein>
<dbReference type="Gene3D" id="2.60.120.260">
    <property type="entry name" value="Galactose-binding domain-like"/>
    <property type="match status" value="1"/>
</dbReference>
<organism evidence="7 8">
    <name type="scientific">Aphidius gifuensis</name>
    <name type="common">Parasitoid wasp</name>
    <dbReference type="NCBI Taxonomy" id="684658"/>
    <lineage>
        <taxon>Eukaryota</taxon>
        <taxon>Metazoa</taxon>
        <taxon>Ecdysozoa</taxon>
        <taxon>Arthropoda</taxon>
        <taxon>Hexapoda</taxon>
        <taxon>Insecta</taxon>
        <taxon>Pterygota</taxon>
        <taxon>Neoptera</taxon>
        <taxon>Endopterygota</taxon>
        <taxon>Hymenoptera</taxon>
        <taxon>Apocrita</taxon>
        <taxon>Ichneumonoidea</taxon>
        <taxon>Braconidae</taxon>
        <taxon>Aphidiinae</taxon>
        <taxon>Aphidius</taxon>
    </lineage>
</organism>
<dbReference type="Pfam" id="PF07738">
    <property type="entry name" value="Sad1_UNC"/>
    <property type="match status" value="1"/>
</dbReference>
<keyword evidence="2" id="KW-0812">Transmembrane</keyword>
<keyword evidence="5" id="KW-0472">Membrane</keyword>
<gene>
    <name evidence="7" type="ORF">HCN44_008481</name>
</gene>
<dbReference type="Proteomes" id="UP000639338">
    <property type="component" value="Unassembled WGS sequence"/>
</dbReference>
<dbReference type="OrthoDB" id="2154985at2759"/>
<feature type="domain" description="SUN" evidence="6">
    <location>
        <begin position="658"/>
        <end position="819"/>
    </location>
</feature>
<dbReference type="InterPro" id="IPR012919">
    <property type="entry name" value="SUN_dom"/>
</dbReference>
<dbReference type="FunFam" id="2.60.120.260:FF:000009">
    <property type="entry name" value="SUN domain-containing protein 1 isoform X1"/>
    <property type="match status" value="1"/>
</dbReference>
<evidence type="ECO:0000256" key="5">
    <source>
        <dbReference type="ARBA" id="ARBA00023136"/>
    </source>
</evidence>
<dbReference type="SUPFAM" id="SSF48452">
    <property type="entry name" value="TPR-like"/>
    <property type="match status" value="1"/>
</dbReference>
<dbReference type="GO" id="GO:0005635">
    <property type="term" value="C:nuclear envelope"/>
    <property type="evidence" value="ECO:0007669"/>
    <property type="project" value="UniProtKB-ARBA"/>
</dbReference>
<evidence type="ECO:0000256" key="4">
    <source>
        <dbReference type="ARBA" id="ARBA00023054"/>
    </source>
</evidence>
<comment type="subcellular location">
    <subcellularLocation>
        <location evidence="1">Membrane</location>
    </subcellularLocation>
</comment>
<comment type="caution">
    <text evidence="7">The sequence shown here is derived from an EMBL/GenBank/DDBJ whole genome shotgun (WGS) entry which is preliminary data.</text>
</comment>
<keyword evidence="8" id="KW-1185">Reference proteome</keyword>